<comment type="caution">
    <text evidence="1">The sequence shown here is derived from an EMBL/GenBank/DDBJ whole genome shotgun (WGS) entry which is preliminary data.</text>
</comment>
<proteinExistence type="predicted"/>
<dbReference type="Proteomes" id="UP000467841">
    <property type="component" value="Unassembled WGS sequence"/>
</dbReference>
<dbReference type="AlphaFoldDB" id="A0A6D2J5V6"/>
<dbReference type="EMBL" id="CACVBM020001125">
    <property type="protein sequence ID" value="CAA7032666.1"/>
    <property type="molecule type" value="Genomic_DNA"/>
</dbReference>
<reference evidence="1" key="1">
    <citation type="submission" date="2020-01" db="EMBL/GenBank/DDBJ databases">
        <authorList>
            <person name="Mishra B."/>
        </authorList>
    </citation>
    <scope>NUCLEOTIDE SEQUENCE [LARGE SCALE GENOMIC DNA]</scope>
</reference>
<organism evidence="1 2">
    <name type="scientific">Microthlaspi erraticum</name>
    <dbReference type="NCBI Taxonomy" id="1685480"/>
    <lineage>
        <taxon>Eukaryota</taxon>
        <taxon>Viridiplantae</taxon>
        <taxon>Streptophyta</taxon>
        <taxon>Embryophyta</taxon>
        <taxon>Tracheophyta</taxon>
        <taxon>Spermatophyta</taxon>
        <taxon>Magnoliopsida</taxon>
        <taxon>eudicotyledons</taxon>
        <taxon>Gunneridae</taxon>
        <taxon>Pentapetalae</taxon>
        <taxon>rosids</taxon>
        <taxon>malvids</taxon>
        <taxon>Brassicales</taxon>
        <taxon>Brassicaceae</taxon>
        <taxon>Coluteocarpeae</taxon>
        <taxon>Microthlaspi</taxon>
    </lineage>
</organism>
<name>A0A6D2J5V6_9BRAS</name>
<evidence type="ECO:0000313" key="2">
    <source>
        <dbReference type="Proteomes" id="UP000467841"/>
    </source>
</evidence>
<gene>
    <name evidence="1" type="ORF">MERR_LOCUS19901</name>
</gene>
<accession>A0A6D2J5V6</accession>
<sequence length="109" mass="12026">MTRSSTFLGMAAPPPPFETPTSLGPGISRFSTAVSPQPLENLCRPPNKDLKKKALESFLKSTMAASTDSSICLTQISKRAETRLYPSSCPSYRRILVTSMISFRRYSSF</sequence>
<evidence type="ECO:0000313" key="1">
    <source>
        <dbReference type="EMBL" id="CAA7032666.1"/>
    </source>
</evidence>
<protein>
    <submittedName>
        <fullName evidence="1">Uncharacterized protein</fullName>
    </submittedName>
</protein>
<keyword evidence="2" id="KW-1185">Reference proteome</keyword>